<keyword evidence="1" id="KW-0472">Membrane</keyword>
<evidence type="ECO:0000256" key="1">
    <source>
        <dbReference type="SAM" id="Phobius"/>
    </source>
</evidence>
<comment type="caution">
    <text evidence="2">The sequence shown here is derived from an EMBL/GenBank/DDBJ whole genome shotgun (WGS) entry which is preliminary data.</text>
</comment>
<evidence type="ECO:0000313" key="3">
    <source>
        <dbReference type="Proteomes" id="UP000198615"/>
    </source>
</evidence>
<reference evidence="2 3" key="1">
    <citation type="submission" date="2016-10" db="EMBL/GenBank/DDBJ databases">
        <authorList>
            <person name="Varghese N."/>
            <person name="Submissions S."/>
        </authorList>
    </citation>
    <scope>NUCLEOTIDE SEQUENCE [LARGE SCALE GENOMIC DNA]</scope>
    <source>
        <strain evidence="2 3">DSM 18839</strain>
    </source>
</reference>
<feature type="transmembrane region" description="Helical" evidence="1">
    <location>
        <begin position="77"/>
        <end position="100"/>
    </location>
</feature>
<name>A0A8G2EX15_9PROT</name>
<dbReference type="Proteomes" id="UP000198615">
    <property type="component" value="Unassembled WGS sequence"/>
</dbReference>
<proteinExistence type="predicted"/>
<dbReference type="EMBL" id="FNBW01000001">
    <property type="protein sequence ID" value="SDF05300.1"/>
    <property type="molecule type" value="Genomic_DNA"/>
</dbReference>
<keyword evidence="1" id="KW-0812">Transmembrane</keyword>
<evidence type="ECO:0000313" key="2">
    <source>
        <dbReference type="EMBL" id="SDF05300.1"/>
    </source>
</evidence>
<gene>
    <name evidence="2" type="ORF">SAMN05660686_00049</name>
</gene>
<dbReference type="RefSeq" id="WP_175474050.1">
    <property type="nucleotide sequence ID" value="NZ_FNBW01000001.1"/>
</dbReference>
<accession>A0A8G2EX15</accession>
<protein>
    <submittedName>
        <fullName evidence="2">Uncharacterized protein</fullName>
    </submittedName>
</protein>
<dbReference type="AlphaFoldDB" id="A0A8G2EX15"/>
<organism evidence="2 3">
    <name type="scientific">Thalassobaculum litoreum DSM 18839</name>
    <dbReference type="NCBI Taxonomy" id="1123362"/>
    <lineage>
        <taxon>Bacteria</taxon>
        <taxon>Pseudomonadati</taxon>
        <taxon>Pseudomonadota</taxon>
        <taxon>Alphaproteobacteria</taxon>
        <taxon>Rhodospirillales</taxon>
        <taxon>Thalassobaculaceae</taxon>
        <taxon>Thalassobaculum</taxon>
    </lineage>
</organism>
<feature type="transmembrane region" description="Helical" evidence="1">
    <location>
        <begin position="45"/>
        <end position="65"/>
    </location>
</feature>
<keyword evidence="1" id="KW-1133">Transmembrane helix</keyword>
<keyword evidence="3" id="KW-1185">Reference proteome</keyword>
<sequence>MSTATPLEFPTERPVRAREVVPEIAVAQAVEAALLWTVLDGRLDWPTALTGHGAFGVLLGAYALWQARRGRDTRLLSWLTWMTLTLGPAGPLATGLLAAMTAAFTRTARPFDEWYDSLFPDDHETRSELLYRRLLEGREDAVAEGSVNSLTDVLFTGTTRAKQAVVALLARRFRSEFAPALQMALSDPEASIRVQAATAASTIEERYHAGRLELEDAVRAAPEEADALLALARHLDDYAYAGVLDDDRQRVVMADALDAYRAANRRLGAREDIDLAIGRLMLRLDMIEEAELHLSGLSLRYEDPRPMLWHAECLFRLRRFAELRQVLDDPKLAQLGLREEYTGINPVINLWQVSALTGLQPLEPTP</sequence>